<dbReference type="SUPFAM" id="SSF47413">
    <property type="entry name" value="lambda repressor-like DNA-binding domains"/>
    <property type="match status" value="1"/>
</dbReference>
<feature type="transmembrane region" description="Helical" evidence="1">
    <location>
        <begin position="128"/>
        <end position="146"/>
    </location>
</feature>
<evidence type="ECO:0000313" key="3">
    <source>
        <dbReference type="EMBL" id="MEI4551058.1"/>
    </source>
</evidence>
<dbReference type="EMBL" id="JBAWKS010000002">
    <property type="protein sequence ID" value="MEI4551058.1"/>
    <property type="molecule type" value="Genomic_DNA"/>
</dbReference>
<name>A0ABU8EVU2_9GAMM</name>
<keyword evidence="1" id="KW-0812">Transmembrane</keyword>
<dbReference type="PROSITE" id="PS50943">
    <property type="entry name" value="HTH_CROC1"/>
    <property type="match status" value="1"/>
</dbReference>
<evidence type="ECO:0000256" key="1">
    <source>
        <dbReference type="SAM" id="Phobius"/>
    </source>
</evidence>
<dbReference type="InterPro" id="IPR010982">
    <property type="entry name" value="Lambda_DNA-bd_dom_sf"/>
</dbReference>
<keyword evidence="1" id="KW-0472">Membrane</keyword>
<dbReference type="Pfam" id="PF01381">
    <property type="entry name" value="HTH_3"/>
    <property type="match status" value="1"/>
</dbReference>
<dbReference type="RefSeq" id="WP_336436099.1">
    <property type="nucleotide sequence ID" value="NZ_JBAWKS010000002.1"/>
</dbReference>
<dbReference type="Proteomes" id="UP001382455">
    <property type="component" value="Unassembled WGS sequence"/>
</dbReference>
<dbReference type="InterPro" id="IPR001387">
    <property type="entry name" value="Cro/C1-type_HTH"/>
</dbReference>
<reference evidence="3 4" key="1">
    <citation type="submission" date="2023-12" db="EMBL/GenBank/DDBJ databases">
        <title>Friends and Foes: Symbiotic and Algicidal bacterial influence on Karenia brevis blooms.</title>
        <authorList>
            <person name="Fei C."/>
            <person name="Mohamed A.R."/>
            <person name="Booker A."/>
            <person name="Arshad M."/>
            <person name="Klass S."/>
            <person name="Ahn S."/>
            <person name="Gilbert P.M."/>
            <person name="Heil C.A."/>
            <person name="Martinez J.M."/>
            <person name="Amin S.A."/>
        </authorList>
    </citation>
    <scope>NUCLEOTIDE SEQUENCE [LARGE SCALE GENOMIC DNA]</scope>
    <source>
        <strain evidence="3 4">CE15</strain>
    </source>
</reference>
<accession>A0ABU8EVU2</accession>
<protein>
    <submittedName>
        <fullName evidence="3">Helix-turn-helix transcriptional regulator</fullName>
    </submittedName>
</protein>
<sequence length="162" mass="18468">MKINAAHLKSLRESRCWSQQALSEFSGLSLRTIQRIEAKSVASKESIKCLAAVYEVPVQSLCISDLSISESSAEIDDEQVQKRSKQSKLQLKRMYIQFAFVFACHMFGFVGIFFAYDEQRIDSETFQVLKNSLSIVLVFSALYFMFHAYKLKRKLGIGSSEI</sequence>
<gene>
    <name evidence="3" type="ORF">WAE96_15405</name>
</gene>
<dbReference type="CDD" id="cd00093">
    <property type="entry name" value="HTH_XRE"/>
    <property type="match status" value="1"/>
</dbReference>
<evidence type="ECO:0000259" key="2">
    <source>
        <dbReference type="PROSITE" id="PS50943"/>
    </source>
</evidence>
<dbReference type="SMART" id="SM00530">
    <property type="entry name" value="HTH_XRE"/>
    <property type="match status" value="1"/>
</dbReference>
<comment type="caution">
    <text evidence="3">The sequence shown here is derived from an EMBL/GenBank/DDBJ whole genome shotgun (WGS) entry which is preliminary data.</text>
</comment>
<proteinExistence type="predicted"/>
<evidence type="ECO:0000313" key="4">
    <source>
        <dbReference type="Proteomes" id="UP001382455"/>
    </source>
</evidence>
<organism evidence="3 4">
    <name type="scientific">Pseudoalteromonas spongiae</name>
    <dbReference type="NCBI Taxonomy" id="298657"/>
    <lineage>
        <taxon>Bacteria</taxon>
        <taxon>Pseudomonadati</taxon>
        <taxon>Pseudomonadota</taxon>
        <taxon>Gammaproteobacteria</taxon>
        <taxon>Alteromonadales</taxon>
        <taxon>Pseudoalteromonadaceae</taxon>
        <taxon>Pseudoalteromonas</taxon>
    </lineage>
</organism>
<feature type="domain" description="HTH cro/C1-type" evidence="2">
    <location>
        <begin position="8"/>
        <end position="61"/>
    </location>
</feature>
<keyword evidence="4" id="KW-1185">Reference proteome</keyword>
<dbReference type="Gene3D" id="1.10.260.40">
    <property type="entry name" value="lambda repressor-like DNA-binding domains"/>
    <property type="match status" value="1"/>
</dbReference>
<feature type="transmembrane region" description="Helical" evidence="1">
    <location>
        <begin position="95"/>
        <end position="116"/>
    </location>
</feature>
<keyword evidence="1" id="KW-1133">Transmembrane helix</keyword>